<keyword evidence="2" id="KW-1185">Reference proteome</keyword>
<comment type="caution">
    <text evidence="1">The sequence shown here is derived from an EMBL/GenBank/DDBJ whole genome shotgun (WGS) entry which is preliminary data.</text>
</comment>
<protein>
    <submittedName>
        <fullName evidence="1">Uncharacterized protein</fullName>
    </submittedName>
</protein>
<accession>A0A3D9CE67</accession>
<sequence>MLLNIIFSYNRAMQVDYLLSTILKRIKIDDYETVILYHTTGNHHLGYKKLIEKYKNHSNIRFEERKEIWFDTAFFKTLTNRKNLKFFLEKNLKNKQGDNFKGLLQDLLRKTKHELIMFNTDDGVFYRDVSLDEEVLSEFKKDPENSSYRMYVGDNIEGFPDYIQKKGDHYEWDYYADKNITHWSYPFSVDGTIYNTKHLLKVLEKIPYHNPITLEENVFRHALQHKLFRKGMSPLQTKLVGTTLNRVSVETFNPTINISVDELNEKFIEGYTLHLGLPDHIDVVNIVPFEVSVVKGDQKVLLYALDEDGKKIQNSYGIEGTKNES</sequence>
<proteinExistence type="predicted"/>
<organism evidence="1 2">
    <name type="scientific">Chryseobacterium pennae</name>
    <dbReference type="NCBI Taxonomy" id="2258962"/>
    <lineage>
        <taxon>Bacteria</taxon>
        <taxon>Pseudomonadati</taxon>
        <taxon>Bacteroidota</taxon>
        <taxon>Flavobacteriia</taxon>
        <taxon>Flavobacteriales</taxon>
        <taxon>Weeksellaceae</taxon>
        <taxon>Chryseobacterium group</taxon>
        <taxon>Chryseobacterium</taxon>
    </lineage>
</organism>
<reference evidence="2" key="1">
    <citation type="submission" date="2018-06" db="EMBL/GenBank/DDBJ databases">
        <authorList>
            <person name="Lum Nde A."/>
            <person name="Hugo C."/>
        </authorList>
    </citation>
    <scope>NUCLEOTIDE SEQUENCE [LARGE SCALE GENOMIC DNA]</scope>
    <source>
        <strain evidence="2">1_F178</strain>
    </source>
</reference>
<name>A0A3D9CE67_9FLAO</name>
<dbReference type="EMBL" id="QNVT01000001">
    <property type="protein sequence ID" value="REC64135.1"/>
    <property type="molecule type" value="Genomic_DNA"/>
</dbReference>
<dbReference type="AlphaFoldDB" id="A0A3D9CE67"/>
<dbReference type="Proteomes" id="UP000256686">
    <property type="component" value="Unassembled WGS sequence"/>
</dbReference>
<gene>
    <name evidence="1" type="ORF">DRF65_00730</name>
</gene>
<dbReference type="RefSeq" id="WP_115968038.1">
    <property type="nucleotide sequence ID" value="NZ_QNVT01000001.1"/>
</dbReference>
<evidence type="ECO:0000313" key="2">
    <source>
        <dbReference type="Proteomes" id="UP000256686"/>
    </source>
</evidence>
<evidence type="ECO:0000313" key="1">
    <source>
        <dbReference type="EMBL" id="REC64135.1"/>
    </source>
</evidence>